<dbReference type="Gene3D" id="3.90.870.20">
    <property type="entry name" value="Carbamoyltransferase, C-terminal domain"/>
    <property type="match status" value="1"/>
</dbReference>
<proteinExistence type="inferred from homology"/>
<dbReference type="Pfam" id="PF16861">
    <property type="entry name" value="Carbam_trans_C"/>
    <property type="match status" value="1"/>
</dbReference>
<dbReference type="AlphaFoldDB" id="M4VBE0"/>
<dbReference type="InterPro" id="IPR051338">
    <property type="entry name" value="NodU/CmcH_Carbamoyltrnsfr"/>
</dbReference>
<gene>
    <name evidence="4" type="ORF">A11Q_2496</name>
</gene>
<dbReference type="EMBL" id="CP003537">
    <property type="protein sequence ID" value="AGH96712.1"/>
    <property type="molecule type" value="Genomic_DNA"/>
</dbReference>
<feature type="domain" description="Carbamoyltransferase" evidence="2">
    <location>
        <begin position="2"/>
        <end position="345"/>
    </location>
</feature>
<evidence type="ECO:0000313" key="4">
    <source>
        <dbReference type="EMBL" id="AGH96712.1"/>
    </source>
</evidence>
<dbReference type="eggNOG" id="COG2192">
    <property type="taxonomic scope" value="Bacteria"/>
</dbReference>
<dbReference type="GO" id="GO:0003824">
    <property type="term" value="F:catalytic activity"/>
    <property type="evidence" value="ECO:0007669"/>
    <property type="project" value="InterPro"/>
</dbReference>
<dbReference type="InterPro" id="IPR038152">
    <property type="entry name" value="Carbam_trans_C_sf"/>
</dbReference>
<comment type="similarity">
    <text evidence="1">Belongs to the NodU/CmcH family.</text>
</comment>
<feature type="domain" description="Carbamoyltransferase C-terminal" evidence="3">
    <location>
        <begin position="418"/>
        <end position="603"/>
    </location>
</feature>
<evidence type="ECO:0000259" key="2">
    <source>
        <dbReference type="Pfam" id="PF02543"/>
    </source>
</evidence>
<dbReference type="KEGG" id="bex:A11Q_2496"/>
<reference evidence="4 5" key="1">
    <citation type="journal article" date="2013" name="ISME J.">
        <title>By their genes ye shall know them: genomic signatures of predatory bacteria.</title>
        <authorList>
            <person name="Pasternak Z."/>
            <person name="Pietrokovski S."/>
            <person name="Rotem O."/>
            <person name="Gophna U."/>
            <person name="Lurie-Weinberger M.N."/>
            <person name="Jurkevitch E."/>
        </authorList>
    </citation>
    <scope>NUCLEOTIDE SEQUENCE [LARGE SCALE GENOMIC DNA]</scope>
    <source>
        <strain evidence="4 5">JSS</strain>
    </source>
</reference>
<dbReference type="Gene3D" id="3.30.420.40">
    <property type="match status" value="2"/>
</dbReference>
<dbReference type="STRING" id="1184267.A11Q_2496"/>
<accession>M4VBE0</accession>
<dbReference type="InterPro" id="IPR043129">
    <property type="entry name" value="ATPase_NBD"/>
</dbReference>
<dbReference type="HOGENOM" id="CLU_014411_2_0_7"/>
<organism evidence="4 5">
    <name type="scientific">Pseudobdellovibrio exovorus JSS</name>
    <dbReference type="NCBI Taxonomy" id="1184267"/>
    <lineage>
        <taxon>Bacteria</taxon>
        <taxon>Pseudomonadati</taxon>
        <taxon>Bdellovibrionota</taxon>
        <taxon>Bdellovibrionia</taxon>
        <taxon>Bdellovibrionales</taxon>
        <taxon>Pseudobdellovibrionaceae</taxon>
        <taxon>Pseudobdellovibrio</taxon>
    </lineage>
</organism>
<dbReference type="PANTHER" id="PTHR34847:SF1">
    <property type="entry name" value="NODULATION PROTEIN U"/>
    <property type="match status" value="1"/>
</dbReference>
<sequence length="622" mass="69939">MRILGLSAFYHDSSACLIEDGRIVAACQEERLTRIKHDSNFPARSLQYCLQQAGCGPQDIDHIVFYEKPFLKFERLLETYLAFAPRGFKSFCKAMPLWLNEKLFQKKLLADELQDLGFSKLQTQDILFSSHHLSHAASAFYPSPFTEALVLTMDGVGEWDTTTVYLGRGSELTKIKELHFPHSLGLLYSAFTYYCGFKVNSGEYKLMGLAPYGKPIFADIIRQHLIDVKADGSFRLNLKYFDYCTGLTMTNKAFDQLFGGVQRQSEQELKPVHMDLAASIQAVLEDVILKMTRALATEHKIENLCLAGGVALNCVANGKIHDEKIFKNIWVQPAAGDAGGALGAAQAVWYGHLKNIRHTPLSAAPKIPTASWTSADDQMQGAYLGPSFSNDEILKFLESKKIPYTFSADSVLSENVVQHLTSEKVIGWFQGRMEFGPRALGNRSIIADSRSRDMQKKLNLKIKFRESFRPFAPAVLAEDVADWFDYTEVSPYMLMVAQVRKDKLLPTQSDGLFGIDLLNQVRSEIPAITHVDNSARLQTVHQDTNPRFHDLINTFKKKTGVSVLINTSFNVRGEPIVCTPEDAYRCFMGTDMDVLVLGNYILLKENQPAGERVDYKDQFELD</sequence>
<dbReference type="RefSeq" id="WP_015471202.1">
    <property type="nucleotide sequence ID" value="NC_020813.1"/>
</dbReference>
<dbReference type="Pfam" id="PF02543">
    <property type="entry name" value="Carbam_trans_N"/>
    <property type="match status" value="1"/>
</dbReference>
<dbReference type="OrthoDB" id="9780777at2"/>
<dbReference type="InterPro" id="IPR003696">
    <property type="entry name" value="Carbtransf_dom"/>
</dbReference>
<evidence type="ECO:0000259" key="3">
    <source>
        <dbReference type="Pfam" id="PF16861"/>
    </source>
</evidence>
<dbReference type="PANTHER" id="PTHR34847">
    <property type="entry name" value="NODULATION PROTEIN U"/>
    <property type="match status" value="1"/>
</dbReference>
<name>M4VBE0_9BACT</name>
<dbReference type="PATRIC" id="fig|1184267.3.peg.2523"/>
<keyword evidence="5" id="KW-1185">Reference proteome</keyword>
<evidence type="ECO:0008006" key="6">
    <source>
        <dbReference type="Google" id="ProtNLM"/>
    </source>
</evidence>
<dbReference type="CDD" id="cd24098">
    <property type="entry name" value="ASKHA_NBD_TobZ_N"/>
    <property type="match status" value="1"/>
</dbReference>
<dbReference type="Proteomes" id="UP000012040">
    <property type="component" value="Chromosome"/>
</dbReference>
<evidence type="ECO:0000256" key="1">
    <source>
        <dbReference type="ARBA" id="ARBA00006129"/>
    </source>
</evidence>
<evidence type="ECO:0000313" key="5">
    <source>
        <dbReference type="Proteomes" id="UP000012040"/>
    </source>
</evidence>
<protein>
    <recommendedName>
        <fullName evidence="6">Carbamoyltransferase</fullName>
    </recommendedName>
</protein>
<dbReference type="InterPro" id="IPR031730">
    <property type="entry name" value="Carbam_trans_C"/>
</dbReference>
<dbReference type="SUPFAM" id="SSF53067">
    <property type="entry name" value="Actin-like ATPase domain"/>
    <property type="match status" value="1"/>
</dbReference>